<dbReference type="Proteomes" id="UP000053732">
    <property type="component" value="Unassembled WGS sequence"/>
</dbReference>
<name>A0A0G4NWZ5_PENC3</name>
<proteinExistence type="predicted"/>
<evidence type="ECO:0000313" key="2">
    <source>
        <dbReference type="Proteomes" id="UP000053732"/>
    </source>
</evidence>
<organism evidence="1 2">
    <name type="scientific">Penicillium camemberti (strain FM 013)</name>
    <dbReference type="NCBI Taxonomy" id="1429867"/>
    <lineage>
        <taxon>Eukaryota</taxon>
        <taxon>Fungi</taxon>
        <taxon>Dikarya</taxon>
        <taxon>Ascomycota</taxon>
        <taxon>Pezizomycotina</taxon>
        <taxon>Eurotiomycetes</taxon>
        <taxon>Eurotiomycetidae</taxon>
        <taxon>Eurotiales</taxon>
        <taxon>Aspergillaceae</taxon>
        <taxon>Penicillium</taxon>
    </lineage>
</organism>
<reference evidence="1 2" key="1">
    <citation type="journal article" date="2014" name="Nat. Commun.">
        <title>Multiple recent horizontal transfers of a large genomic region in cheese making fungi.</title>
        <authorList>
            <person name="Cheeseman K."/>
            <person name="Ropars J."/>
            <person name="Renault P."/>
            <person name="Dupont J."/>
            <person name="Gouzy J."/>
            <person name="Branca A."/>
            <person name="Abraham A.L."/>
            <person name="Ceppi M."/>
            <person name="Conseiller E."/>
            <person name="Debuchy R."/>
            <person name="Malagnac F."/>
            <person name="Goarin A."/>
            <person name="Silar P."/>
            <person name="Lacoste S."/>
            <person name="Sallet E."/>
            <person name="Bensimon A."/>
            <person name="Giraud T."/>
            <person name="Brygoo Y."/>
        </authorList>
    </citation>
    <scope>NUCLEOTIDE SEQUENCE [LARGE SCALE GENOMIC DNA]</scope>
    <source>
        <strain evidence="2">FM 013</strain>
    </source>
</reference>
<keyword evidence="2" id="KW-1185">Reference proteome</keyword>
<gene>
    <name evidence="1" type="ORF">PCAMFM013_S002g000329</name>
</gene>
<sequence length="83" mass="9082">MTPDWLHGFLKLGDPDLASAVFPAYAENKAVLVVCIGSWEALSDVRCIDRVDHVDVDGDWGGIYISRALFPPIPVDLILMPTS</sequence>
<protein>
    <submittedName>
        <fullName evidence="1">Str. FM013</fullName>
    </submittedName>
</protein>
<dbReference type="EMBL" id="HG793135">
    <property type="protein sequence ID" value="CRL18459.1"/>
    <property type="molecule type" value="Genomic_DNA"/>
</dbReference>
<accession>A0A0G4NWZ5</accession>
<evidence type="ECO:0000313" key="1">
    <source>
        <dbReference type="EMBL" id="CRL18459.1"/>
    </source>
</evidence>
<dbReference type="AlphaFoldDB" id="A0A0G4NWZ5"/>